<evidence type="ECO:0000313" key="11">
    <source>
        <dbReference type="Proteomes" id="UP000008827"/>
    </source>
</evidence>
<dbReference type="AlphaFoldDB" id="A0A0R0ITP0"/>
<dbReference type="Pfam" id="PF13692">
    <property type="entry name" value="Glyco_trans_1_4"/>
    <property type="match status" value="1"/>
</dbReference>
<evidence type="ECO:0000256" key="8">
    <source>
        <dbReference type="ARBA" id="ARBA00023136"/>
    </source>
</evidence>
<dbReference type="Gene3D" id="3.40.50.2000">
    <property type="entry name" value="Glycogen Phosphorylase B"/>
    <property type="match status" value="1"/>
</dbReference>
<keyword evidence="7" id="KW-1133">Transmembrane helix</keyword>
<evidence type="ECO:0000256" key="4">
    <source>
        <dbReference type="ARBA" id="ARBA00022679"/>
    </source>
</evidence>
<accession>A0A0R0ITP0</accession>
<evidence type="ECO:0000313" key="10">
    <source>
        <dbReference type="EnsemblPlants" id="KRH43763"/>
    </source>
</evidence>
<dbReference type="PANTHER" id="PTHR13036">
    <property type="entry name" value="BETA1,4 MANNOSYLTRANSFERASE"/>
    <property type="match status" value="1"/>
</dbReference>
<keyword evidence="5" id="KW-0812">Transmembrane</keyword>
<comment type="pathway">
    <text evidence="2">Protein modification; protein glycosylation.</text>
</comment>
<proteinExistence type="predicted"/>
<protein>
    <recommendedName>
        <fullName evidence="12">Glycosyltransferase subfamily 4-like N-terminal domain-containing protein</fullName>
    </recommendedName>
</protein>
<evidence type="ECO:0000313" key="9">
    <source>
        <dbReference type="EMBL" id="KRH43763.1"/>
    </source>
</evidence>
<dbReference type="Gramene" id="KRH43763">
    <property type="protein sequence ID" value="KRH43763"/>
    <property type="gene ID" value="GLYMA_08G170200"/>
</dbReference>
<reference evidence="9" key="3">
    <citation type="submission" date="2018-07" db="EMBL/GenBank/DDBJ databases">
        <title>WGS assembly of Glycine max.</title>
        <authorList>
            <person name="Schmutz J."/>
            <person name="Cannon S."/>
            <person name="Schlueter J."/>
            <person name="Ma J."/>
            <person name="Mitros T."/>
            <person name="Nelson W."/>
            <person name="Hyten D."/>
            <person name="Song Q."/>
            <person name="Thelen J."/>
            <person name="Cheng J."/>
            <person name="Xu D."/>
            <person name="Hellsten U."/>
            <person name="May G."/>
            <person name="Yu Y."/>
            <person name="Sakurai T."/>
            <person name="Umezawa T."/>
            <person name="Bhattacharyya M."/>
            <person name="Sandhu D."/>
            <person name="Valliyodan B."/>
            <person name="Lindquist E."/>
            <person name="Peto M."/>
            <person name="Grant D."/>
            <person name="Shu S."/>
            <person name="Goodstein D."/>
            <person name="Barry K."/>
            <person name="Futrell-Griggs M."/>
            <person name="Abernathy B."/>
            <person name="Du J."/>
            <person name="Tian Z."/>
            <person name="Zhu L."/>
            <person name="Gill N."/>
            <person name="Joshi T."/>
            <person name="Libault M."/>
            <person name="Sethuraman A."/>
            <person name="Zhang X."/>
            <person name="Shinozaki K."/>
            <person name="Nguyen H."/>
            <person name="Wing R."/>
            <person name="Cregan P."/>
            <person name="Specht J."/>
            <person name="Grimwood J."/>
            <person name="Rokhsar D."/>
            <person name="Stacey G."/>
            <person name="Shoemaker R."/>
            <person name="Jackson S."/>
        </authorList>
    </citation>
    <scope>NUCLEOTIDE SEQUENCE</scope>
    <source>
        <tissue evidence="9">Callus</tissue>
    </source>
</reference>
<reference evidence="9 10" key="1">
    <citation type="journal article" date="2010" name="Nature">
        <title>Genome sequence of the palaeopolyploid soybean.</title>
        <authorList>
            <person name="Schmutz J."/>
            <person name="Cannon S.B."/>
            <person name="Schlueter J."/>
            <person name="Ma J."/>
            <person name="Mitros T."/>
            <person name="Nelson W."/>
            <person name="Hyten D.L."/>
            <person name="Song Q."/>
            <person name="Thelen J.J."/>
            <person name="Cheng J."/>
            <person name="Xu D."/>
            <person name="Hellsten U."/>
            <person name="May G.D."/>
            <person name="Yu Y."/>
            <person name="Sakurai T."/>
            <person name="Umezawa T."/>
            <person name="Bhattacharyya M.K."/>
            <person name="Sandhu D."/>
            <person name="Valliyodan B."/>
            <person name="Lindquist E."/>
            <person name="Peto M."/>
            <person name="Grant D."/>
            <person name="Shu S."/>
            <person name="Goodstein D."/>
            <person name="Barry K."/>
            <person name="Futrell-Griggs M."/>
            <person name="Abernathy B."/>
            <person name="Du J."/>
            <person name="Tian Z."/>
            <person name="Zhu L."/>
            <person name="Gill N."/>
            <person name="Joshi T."/>
            <person name="Libault M."/>
            <person name="Sethuraman A."/>
            <person name="Zhang X.-C."/>
            <person name="Shinozaki K."/>
            <person name="Nguyen H.T."/>
            <person name="Wing R.A."/>
            <person name="Cregan P."/>
            <person name="Specht J."/>
            <person name="Grimwood J."/>
            <person name="Rokhsar D."/>
            <person name="Stacey G."/>
            <person name="Shoemaker R.C."/>
            <person name="Jackson S.A."/>
        </authorList>
    </citation>
    <scope>NUCLEOTIDE SEQUENCE</scope>
    <source>
        <strain evidence="10">cv. Williams 82</strain>
        <tissue evidence="9">Callus</tissue>
    </source>
</reference>
<name>A0A0R0ITP0_SOYBN</name>
<dbReference type="InterPro" id="IPR026051">
    <property type="entry name" value="ALG1-like"/>
</dbReference>
<dbReference type="EnsemblPlants" id="KRH43763">
    <property type="protein sequence ID" value="KRH43763"/>
    <property type="gene ID" value="GLYMA_08G170200"/>
</dbReference>
<evidence type="ECO:0000256" key="7">
    <source>
        <dbReference type="ARBA" id="ARBA00022989"/>
    </source>
</evidence>
<reference evidence="10" key="2">
    <citation type="submission" date="2018-02" db="UniProtKB">
        <authorList>
            <consortium name="EnsemblPlants"/>
        </authorList>
    </citation>
    <scope>IDENTIFICATION</scope>
    <source>
        <strain evidence="10">Williams 82</strain>
    </source>
</reference>
<dbReference type="EMBL" id="CM000841">
    <property type="protein sequence ID" value="KRH43763.1"/>
    <property type="molecule type" value="Genomic_DNA"/>
</dbReference>
<keyword evidence="11" id="KW-1185">Reference proteome</keyword>
<evidence type="ECO:0008006" key="12">
    <source>
        <dbReference type="Google" id="ProtNLM"/>
    </source>
</evidence>
<dbReference type="SUPFAM" id="SSF53756">
    <property type="entry name" value="UDP-Glycosyltransferase/glycogen phosphorylase"/>
    <property type="match status" value="1"/>
</dbReference>
<organism evidence="9">
    <name type="scientific">Glycine max</name>
    <name type="common">Soybean</name>
    <name type="synonym">Glycine hispida</name>
    <dbReference type="NCBI Taxonomy" id="3847"/>
    <lineage>
        <taxon>Eukaryota</taxon>
        <taxon>Viridiplantae</taxon>
        <taxon>Streptophyta</taxon>
        <taxon>Embryophyta</taxon>
        <taxon>Tracheophyta</taxon>
        <taxon>Spermatophyta</taxon>
        <taxon>Magnoliopsida</taxon>
        <taxon>eudicotyledons</taxon>
        <taxon>Gunneridae</taxon>
        <taxon>Pentapetalae</taxon>
        <taxon>rosids</taxon>
        <taxon>fabids</taxon>
        <taxon>Fabales</taxon>
        <taxon>Fabaceae</taxon>
        <taxon>Papilionoideae</taxon>
        <taxon>50 kb inversion clade</taxon>
        <taxon>NPAAA clade</taxon>
        <taxon>indigoferoid/millettioid clade</taxon>
        <taxon>Phaseoleae</taxon>
        <taxon>Glycine</taxon>
        <taxon>Glycine subgen. Soja</taxon>
    </lineage>
</organism>
<keyword evidence="4" id="KW-0808">Transferase</keyword>
<evidence type="ECO:0000256" key="5">
    <source>
        <dbReference type="ARBA" id="ARBA00022692"/>
    </source>
</evidence>
<evidence type="ECO:0000256" key="6">
    <source>
        <dbReference type="ARBA" id="ARBA00022824"/>
    </source>
</evidence>
<evidence type="ECO:0000256" key="1">
    <source>
        <dbReference type="ARBA" id="ARBA00004389"/>
    </source>
</evidence>
<gene>
    <name evidence="10" type="primary">LOC100305901</name>
    <name evidence="9" type="ORF">GLYMA_08G170200</name>
</gene>
<sequence>MAVLSRVGMIIRLPWRLTLLHMENPPSVPTLVAVKWASWLRNSSFVIDWHNFGFEKHYGKMADASLCVTKAMLHELAQNWGINATVLYDLPPDMFHPSSLEERHKHKLFCRLNEDLFQPLGVRDCVSNGTSLIASHRQNETLFTTEFGSNIYLKPNRPALVVSSMSWTPDKDFAILLEAAVMYDRRVAAIIGEDDSVDEEVMWKEISDAKQCLYPRLLFIITGKGPEKEKYEATIKGMKLKRVAFRTMWLSADDYPLLLGSADLGVCLHMSSSGLDLPMKVVDMFGCGLPVRAVSYSCIRELVRLDKNGLLFSSSSELADELLLLFKGFPDDCEALEVLKYGALETGSSARWATEWEEQAKPLITEVMSRF</sequence>
<evidence type="ECO:0000256" key="2">
    <source>
        <dbReference type="ARBA" id="ARBA00004922"/>
    </source>
</evidence>
<evidence type="ECO:0000256" key="3">
    <source>
        <dbReference type="ARBA" id="ARBA00022676"/>
    </source>
</evidence>
<dbReference type="GO" id="GO:0000030">
    <property type="term" value="F:mannosyltransferase activity"/>
    <property type="evidence" value="ECO:0007669"/>
    <property type="project" value="InterPro"/>
</dbReference>
<dbReference type="GO" id="GO:0005789">
    <property type="term" value="C:endoplasmic reticulum membrane"/>
    <property type="evidence" value="ECO:0007669"/>
    <property type="project" value="UniProtKB-SubCell"/>
</dbReference>
<dbReference type="FunFam" id="3.40.50.2000:FF:000083">
    <property type="entry name" value="UDP-glycosyltransferase TURAN isoform X1"/>
    <property type="match status" value="1"/>
</dbReference>
<keyword evidence="8" id="KW-0472">Membrane</keyword>
<keyword evidence="6" id="KW-0256">Endoplasmic reticulum</keyword>
<comment type="subcellular location">
    <subcellularLocation>
        <location evidence="1">Endoplasmic reticulum membrane</location>
        <topology evidence="1">Single-pass membrane protein</topology>
    </subcellularLocation>
</comment>
<dbReference type="PANTHER" id="PTHR13036:SF0">
    <property type="entry name" value="CHITOBIOSYLDIPHOSPHODOLICHOL BETA-MANNOSYLTRANSFERASE"/>
    <property type="match status" value="1"/>
</dbReference>
<dbReference type="ExpressionAtlas" id="A0A0R0ITP0">
    <property type="expression patterns" value="baseline and differential"/>
</dbReference>
<dbReference type="Proteomes" id="UP000008827">
    <property type="component" value="Chromosome 8"/>
</dbReference>
<keyword evidence="3" id="KW-0328">Glycosyltransferase</keyword>